<organism evidence="1 2">
    <name type="scientific">Clostridium gasigenes</name>
    <dbReference type="NCBI Taxonomy" id="94869"/>
    <lineage>
        <taxon>Bacteria</taxon>
        <taxon>Bacillati</taxon>
        <taxon>Bacillota</taxon>
        <taxon>Clostridia</taxon>
        <taxon>Eubacteriales</taxon>
        <taxon>Clostridiaceae</taxon>
        <taxon>Clostridium</taxon>
    </lineage>
</organism>
<evidence type="ECO:0008006" key="3">
    <source>
        <dbReference type="Google" id="ProtNLM"/>
    </source>
</evidence>
<accession>A0A1H0S960</accession>
<proteinExistence type="predicted"/>
<reference evidence="1 2" key="1">
    <citation type="submission" date="2016-10" db="EMBL/GenBank/DDBJ databases">
        <authorList>
            <person name="de Groot N.N."/>
        </authorList>
    </citation>
    <scope>NUCLEOTIDE SEQUENCE [LARGE SCALE GENOMIC DNA]</scope>
    <source>
        <strain evidence="1 2">DSM 12272</strain>
    </source>
</reference>
<dbReference type="STRING" id="94869.SAMN04488529_104230"/>
<gene>
    <name evidence="1" type="ORF">SAMN04488529_104230</name>
</gene>
<keyword evidence="2" id="KW-1185">Reference proteome</keyword>
<protein>
    <recommendedName>
        <fullName evidence="3">Methyltransferase domain-containing protein</fullName>
    </recommendedName>
</protein>
<dbReference type="OrthoDB" id="1929483at2"/>
<name>A0A1H0S960_9CLOT</name>
<evidence type="ECO:0000313" key="1">
    <source>
        <dbReference type="EMBL" id="SDP38341.1"/>
    </source>
</evidence>
<dbReference type="RefSeq" id="WP_089968901.1">
    <property type="nucleotide sequence ID" value="NZ_CP071376.1"/>
</dbReference>
<dbReference type="Proteomes" id="UP000198597">
    <property type="component" value="Unassembled WGS sequence"/>
</dbReference>
<dbReference type="AlphaFoldDB" id="A0A1H0S960"/>
<evidence type="ECO:0000313" key="2">
    <source>
        <dbReference type="Proteomes" id="UP000198597"/>
    </source>
</evidence>
<sequence length="176" mass="20213">MGKTMILNLSDVKLKGDVLDVGESFGVIYNLSKDVEDEVAVDYIGSEQRHLLTMEDYDTCTIFFHLSSMWSMNSRINLIKEVTKYLKVGGEICIWDINKEVGTVVNNKINALLPSGKVQEFEFKNINPLCKSNIEDTKIMLEKSYKIEETKLWEEIYYIKAKKSQGSKKNKKLQIS</sequence>
<dbReference type="EMBL" id="FNJM01000004">
    <property type="protein sequence ID" value="SDP38341.1"/>
    <property type="molecule type" value="Genomic_DNA"/>
</dbReference>
<dbReference type="GeneID" id="65308402"/>